<feature type="chain" id="PRO_5028986277" evidence="1">
    <location>
        <begin position="19"/>
        <end position="162"/>
    </location>
</feature>
<name>A0A7E4VWC2_PANRE</name>
<evidence type="ECO:0000256" key="1">
    <source>
        <dbReference type="SAM" id="SignalP"/>
    </source>
</evidence>
<dbReference type="Proteomes" id="UP000492821">
    <property type="component" value="Unassembled WGS sequence"/>
</dbReference>
<proteinExistence type="predicted"/>
<sequence>MYQLEIFVLFAIFTPGYGVEPKEVPRPVRGVICKQDIGHGSFYWNERCDYCAYAEGRHNKVTIYRHHACMRGKTKNLKAFTTTNSPGSNERISLTEFYYECQTSHCNDIGLGLGTPIFTERLVKQMDYDGHGEPMWERLKKHAVDFGDFPDYKPLDTEPTFH</sequence>
<evidence type="ECO:0000313" key="3">
    <source>
        <dbReference type="WBParaSite" id="Pan_g402.t1"/>
    </source>
</evidence>
<evidence type="ECO:0000313" key="2">
    <source>
        <dbReference type="Proteomes" id="UP000492821"/>
    </source>
</evidence>
<keyword evidence="1" id="KW-0732">Signal</keyword>
<organism evidence="2 3">
    <name type="scientific">Panagrellus redivivus</name>
    <name type="common">Microworm</name>
    <dbReference type="NCBI Taxonomy" id="6233"/>
    <lineage>
        <taxon>Eukaryota</taxon>
        <taxon>Metazoa</taxon>
        <taxon>Ecdysozoa</taxon>
        <taxon>Nematoda</taxon>
        <taxon>Chromadorea</taxon>
        <taxon>Rhabditida</taxon>
        <taxon>Tylenchina</taxon>
        <taxon>Panagrolaimomorpha</taxon>
        <taxon>Panagrolaimoidea</taxon>
        <taxon>Panagrolaimidae</taxon>
        <taxon>Panagrellus</taxon>
    </lineage>
</organism>
<dbReference type="AlphaFoldDB" id="A0A7E4VWC2"/>
<reference evidence="3" key="2">
    <citation type="submission" date="2020-10" db="UniProtKB">
        <authorList>
            <consortium name="WormBaseParasite"/>
        </authorList>
    </citation>
    <scope>IDENTIFICATION</scope>
</reference>
<protein>
    <submittedName>
        <fullName evidence="3">Uncharacterized protein</fullName>
    </submittedName>
</protein>
<accession>A0A7E4VWC2</accession>
<feature type="signal peptide" evidence="1">
    <location>
        <begin position="1"/>
        <end position="18"/>
    </location>
</feature>
<dbReference type="WBParaSite" id="Pan_g402.t1">
    <property type="protein sequence ID" value="Pan_g402.t1"/>
    <property type="gene ID" value="Pan_g402"/>
</dbReference>
<keyword evidence="2" id="KW-1185">Reference proteome</keyword>
<reference evidence="2" key="1">
    <citation type="journal article" date="2013" name="Genetics">
        <title>The draft genome and transcriptome of Panagrellus redivivus are shaped by the harsh demands of a free-living lifestyle.</title>
        <authorList>
            <person name="Srinivasan J."/>
            <person name="Dillman A.R."/>
            <person name="Macchietto M.G."/>
            <person name="Heikkinen L."/>
            <person name="Lakso M."/>
            <person name="Fracchia K.M."/>
            <person name="Antoshechkin I."/>
            <person name="Mortazavi A."/>
            <person name="Wong G."/>
            <person name="Sternberg P.W."/>
        </authorList>
    </citation>
    <scope>NUCLEOTIDE SEQUENCE [LARGE SCALE GENOMIC DNA]</scope>
    <source>
        <strain evidence="2">MT8872</strain>
    </source>
</reference>